<dbReference type="AlphaFoldDB" id="A0A193GLA3"/>
<evidence type="ECO:0000256" key="2">
    <source>
        <dbReference type="SAM" id="SignalP"/>
    </source>
</evidence>
<evidence type="ECO:0000313" key="4">
    <source>
        <dbReference type="Proteomes" id="UP000091926"/>
    </source>
</evidence>
<evidence type="ECO:0000256" key="1">
    <source>
        <dbReference type="ARBA" id="ARBA00006987"/>
    </source>
</evidence>
<feature type="signal peptide" evidence="2">
    <location>
        <begin position="1"/>
        <end position="26"/>
    </location>
</feature>
<organism evidence="3 4">
    <name type="scientific">Bordetella flabilis</name>
    <dbReference type="NCBI Taxonomy" id="463014"/>
    <lineage>
        <taxon>Bacteria</taxon>
        <taxon>Pseudomonadati</taxon>
        <taxon>Pseudomonadota</taxon>
        <taxon>Betaproteobacteria</taxon>
        <taxon>Burkholderiales</taxon>
        <taxon>Alcaligenaceae</taxon>
        <taxon>Bordetella</taxon>
    </lineage>
</organism>
<dbReference type="PIRSF" id="PIRSF017082">
    <property type="entry name" value="YflP"/>
    <property type="match status" value="1"/>
</dbReference>
<keyword evidence="4" id="KW-1185">Reference proteome</keyword>
<protein>
    <submittedName>
        <fullName evidence="3">ABC transporter substrate-binding protein</fullName>
    </submittedName>
</protein>
<dbReference type="KEGG" id="bfz:BAU07_20485"/>
<sequence>MNARYLYLAARLALPCLLAAVFPAAAQTGYPTHPVTLVVPFPPGGATDVGGRVIAQALGKELGQSVVVENRAGAGTVIGASYVARSAPDGYTLLISSGTTFTINPAVRRELPYDPVKNFEPIGIVARTGLILLAHPQVPVSDVKSFLAYARDPSHAGTPYGSFGSGTTANFVGEAFAAAAGIKLTHVAYKGSAPAMADLIGGQIPFSIDTVAAALPQLKNGKVKAIAVSSPQRSAFLPDVPTFAESGYPQVAMDTWLMVAAPRGLPAEVRTRLGKALADVIANPDIRKSLLAQGFEPGFQDAQQGEALIRKELPQMREIAERANIKAD</sequence>
<dbReference type="RefSeq" id="WP_066665592.1">
    <property type="nucleotide sequence ID" value="NZ_CBCSCL010000031.1"/>
</dbReference>
<dbReference type="EMBL" id="CP016172">
    <property type="protein sequence ID" value="ANN80645.1"/>
    <property type="molecule type" value="Genomic_DNA"/>
</dbReference>
<dbReference type="Gene3D" id="3.40.190.10">
    <property type="entry name" value="Periplasmic binding protein-like II"/>
    <property type="match status" value="1"/>
</dbReference>
<dbReference type="CDD" id="cd07012">
    <property type="entry name" value="PBP2_Bug_TTT"/>
    <property type="match status" value="1"/>
</dbReference>
<reference evidence="3 4" key="1">
    <citation type="submission" date="2016-06" db="EMBL/GenBank/DDBJ databases">
        <title>Complete genome sequences of Bordetella bronchialis and Bordetella flabilis.</title>
        <authorList>
            <person name="LiPuma J.J."/>
            <person name="Spilker T."/>
        </authorList>
    </citation>
    <scope>NUCLEOTIDE SEQUENCE [LARGE SCALE GENOMIC DNA]</scope>
    <source>
        <strain evidence="3 4">AU10664</strain>
    </source>
</reference>
<proteinExistence type="inferred from homology"/>
<dbReference type="InterPro" id="IPR005064">
    <property type="entry name" value="BUG"/>
</dbReference>
<dbReference type="InterPro" id="IPR042100">
    <property type="entry name" value="Bug_dom1"/>
</dbReference>
<gene>
    <name evidence="3" type="ORF">BAU07_20485</name>
</gene>
<dbReference type="OrthoDB" id="8678477at2"/>
<dbReference type="SUPFAM" id="SSF53850">
    <property type="entry name" value="Periplasmic binding protein-like II"/>
    <property type="match status" value="1"/>
</dbReference>
<name>A0A193GLA3_9BORD</name>
<dbReference type="STRING" id="463014.BAU07_20485"/>
<evidence type="ECO:0000313" key="3">
    <source>
        <dbReference type="EMBL" id="ANN80645.1"/>
    </source>
</evidence>
<dbReference type="PANTHER" id="PTHR42928:SF5">
    <property type="entry name" value="BLR1237 PROTEIN"/>
    <property type="match status" value="1"/>
</dbReference>
<comment type="similarity">
    <text evidence="1">Belongs to the UPF0065 (bug) family.</text>
</comment>
<dbReference type="Gene3D" id="3.40.190.150">
    <property type="entry name" value="Bordetella uptake gene, domain 1"/>
    <property type="match status" value="1"/>
</dbReference>
<dbReference type="PANTHER" id="PTHR42928">
    <property type="entry name" value="TRICARBOXYLATE-BINDING PROTEIN"/>
    <property type="match status" value="1"/>
</dbReference>
<accession>A0A193GLA3</accession>
<dbReference type="Pfam" id="PF03401">
    <property type="entry name" value="TctC"/>
    <property type="match status" value="1"/>
</dbReference>
<dbReference type="Proteomes" id="UP000091926">
    <property type="component" value="Chromosome"/>
</dbReference>
<feature type="chain" id="PRO_5008259112" evidence="2">
    <location>
        <begin position="27"/>
        <end position="328"/>
    </location>
</feature>
<keyword evidence="2" id="KW-0732">Signal</keyword>